<comment type="function">
    <text evidence="8 9">Catalyzes the reversible transfer of the terminal phosphate of ATP to form a long-chain polyphosphate (polyP).</text>
</comment>
<evidence type="ECO:0000259" key="12">
    <source>
        <dbReference type="Pfam" id="PF13090"/>
    </source>
</evidence>
<feature type="binding site" evidence="8">
    <location>
        <position position="50"/>
    </location>
    <ligand>
        <name>ATP</name>
        <dbReference type="ChEBI" id="CHEBI:30616"/>
    </ligand>
</feature>
<dbReference type="GO" id="GO:0005524">
    <property type="term" value="F:ATP binding"/>
    <property type="evidence" value="ECO:0007669"/>
    <property type="project" value="UniProtKB-KW"/>
</dbReference>
<name>A0A9D1PBJ9_9FIRM</name>
<sequence length="712" mass="81576">MDYKAYTKPEYYWNREISWLGFNERVLSEARDKSIPLFERLKFLSITASNLDEFFMVRVASLKDMVHAKYTKPDIAGMTPKEQLKALAPEVKKFIQAQYSTYNRSLLPALKKAGVKVVEKHEDLTEDQQAFVDQYFEEAVYPVLTPMAMDSARPFPLIRNKTLNIGALIAKKGKKDKEELEFATVQVPSVLPRIIEIPGDKKYKTTVVLLEEIIERNIGKLFLSNTVVCTCPYRIIRNADLTIDEDEAADLLTEIEKQLKKRQWGEVIRLDVEEKMDPRLLKILKMEFDMKEEDIHYINGPLDLTFLMKMYKLEGFDDLKVPPYTPAPVKEMMTDEDIFTQIRRQDILLHHPYMSFDPVVDFVRQASKDPEVLAIKQTLYRVSGNSPIIAALAQAAENGKQVTVLVELKARFDEENNIVWAKKLEKAGCHVIYGLLGLKTHSKITLVVRKEEDGIRRYVHLGTGNYNDSTAKQYTDCGILTCSAQIGEDATAVFNMLSGYSEPKSWNKLVVAPIWMRDRFLHLIEMEQKRAEEGKEARIVAKMNSLCDKDVIAALYAASAAGVKIDLIVRGICCLKVGIPGISENITVRSIVGNFLEHSRIFYFYSDGREQLFMGSADWMPRNLDKRVEIVFPVEDPRLKEEVKHILHIQLADNVKAHILQPDGTYEKIDKRGKQLVNSQEYFCEEAHRMAETKRNPGHDRIFIPAEAPEEV</sequence>
<evidence type="ECO:0000256" key="6">
    <source>
        <dbReference type="ARBA" id="ARBA00022840"/>
    </source>
</evidence>
<evidence type="ECO:0000256" key="4">
    <source>
        <dbReference type="ARBA" id="ARBA00022741"/>
    </source>
</evidence>
<dbReference type="CDD" id="cd09168">
    <property type="entry name" value="PLDc_PaPPK1_C2_like"/>
    <property type="match status" value="1"/>
</dbReference>
<comment type="similarity">
    <text evidence="8 9">Belongs to the polyphosphate kinase 1 (PPK1) family.</text>
</comment>
<dbReference type="EMBL" id="DXIQ01000010">
    <property type="protein sequence ID" value="HIV37701.1"/>
    <property type="molecule type" value="Genomic_DNA"/>
</dbReference>
<dbReference type="SUPFAM" id="SSF56024">
    <property type="entry name" value="Phospholipase D/nuclease"/>
    <property type="match status" value="2"/>
</dbReference>
<feature type="domain" description="Polyphosphate kinase N-terminal" evidence="11">
    <location>
        <begin position="12"/>
        <end position="117"/>
    </location>
</feature>
<dbReference type="Pfam" id="PF13090">
    <property type="entry name" value="PP_kinase_C"/>
    <property type="match status" value="1"/>
</dbReference>
<dbReference type="HAMAP" id="MF_00347">
    <property type="entry name" value="Polyphosphate_kinase"/>
    <property type="match status" value="1"/>
</dbReference>
<dbReference type="PIRSF" id="PIRSF015589">
    <property type="entry name" value="PP_kinase"/>
    <property type="match status" value="1"/>
</dbReference>
<dbReference type="NCBIfam" id="NF003918">
    <property type="entry name" value="PRK05443.1-2"/>
    <property type="match status" value="1"/>
</dbReference>
<dbReference type="NCBIfam" id="NF003921">
    <property type="entry name" value="PRK05443.2-2"/>
    <property type="match status" value="1"/>
</dbReference>
<dbReference type="Pfam" id="PF13089">
    <property type="entry name" value="PP_kinase_N"/>
    <property type="match status" value="1"/>
</dbReference>
<keyword evidence="4 8" id="KW-0547">Nucleotide-binding</keyword>
<dbReference type="Pfam" id="PF02503">
    <property type="entry name" value="PP_kinase"/>
    <property type="match status" value="1"/>
</dbReference>
<evidence type="ECO:0000259" key="10">
    <source>
        <dbReference type="Pfam" id="PF02503"/>
    </source>
</evidence>
<evidence type="ECO:0000256" key="7">
    <source>
        <dbReference type="ARBA" id="ARBA00022842"/>
    </source>
</evidence>
<evidence type="ECO:0000259" key="11">
    <source>
        <dbReference type="Pfam" id="PF13089"/>
    </source>
</evidence>
<dbReference type="NCBIfam" id="NF003917">
    <property type="entry name" value="PRK05443.1-1"/>
    <property type="match status" value="1"/>
</dbReference>
<feature type="domain" description="Polyphosphate kinase C-terminal" evidence="13">
    <location>
        <begin position="337"/>
        <end position="502"/>
    </location>
</feature>
<evidence type="ECO:0000256" key="1">
    <source>
        <dbReference type="ARBA" id="ARBA00022553"/>
    </source>
</evidence>
<accession>A0A9D1PBJ9</accession>
<dbReference type="InterPro" id="IPR036832">
    <property type="entry name" value="PPK_N_dom_sf"/>
</dbReference>
<dbReference type="GO" id="GO:0009358">
    <property type="term" value="C:polyphosphate kinase complex"/>
    <property type="evidence" value="ECO:0007669"/>
    <property type="project" value="InterPro"/>
</dbReference>
<dbReference type="Gene3D" id="3.30.1840.10">
    <property type="entry name" value="Polyphosphate kinase middle domain"/>
    <property type="match status" value="1"/>
</dbReference>
<dbReference type="InterPro" id="IPR025198">
    <property type="entry name" value="PPK_N_dom"/>
</dbReference>
<reference evidence="14" key="2">
    <citation type="submission" date="2021-04" db="EMBL/GenBank/DDBJ databases">
        <authorList>
            <person name="Gilroy R."/>
        </authorList>
    </citation>
    <scope>NUCLEOTIDE SEQUENCE</scope>
    <source>
        <strain evidence="14">CHK195-9823</strain>
    </source>
</reference>
<dbReference type="GO" id="GO:0046872">
    <property type="term" value="F:metal ion binding"/>
    <property type="evidence" value="ECO:0007669"/>
    <property type="project" value="UniProtKB-KW"/>
</dbReference>
<dbReference type="NCBIfam" id="NF003920">
    <property type="entry name" value="PRK05443.2-1"/>
    <property type="match status" value="1"/>
</dbReference>
<comment type="caution">
    <text evidence="14">The sequence shown here is derived from an EMBL/GenBank/DDBJ whole genome shotgun (WGS) entry which is preliminary data.</text>
</comment>
<evidence type="ECO:0000256" key="5">
    <source>
        <dbReference type="ARBA" id="ARBA00022777"/>
    </source>
</evidence>
<dbReference type="InterPro" id="IPR025200">
    <property type="entry name" value="PPK_C_dom2"/>
</dbReference>
<evidence type="ECO:0000256" key="9">
    <source>
        <dbReference type="RuleBase" id="RU003800"/>
    </source>
</evidence>
<dbReference type="InterPro" id="IPR003414">
    <property type="entry name" value="PP_kinase"/>
</dbReference>
<evidence type="ECO:0000256" key="3">
    <source>
        <dbReference type="ARBA" id="ARBA00022723"/>
    </source>
</evidence>
<dbReference type="AlphaFoldDB" id="A0A9D1PBJ9"/>
<comment type="catalytic activity">
    <reaction evidence="8 9">
        <text>[phosphate](n) + ATP = [phosphate](n+1) + ADP</text>
        <dbReference type="Rhea" id="RHEA:19573"/>
        <dbReference type="Rhea" id="RHEA-COMP:9859"/>
        <dbReference type="Rhea" id="RHEA-COMP:14280"/>
        <dbReference type="ChEBI" id="CHEBI:16838"/>
        <dbReference type="ChEBI" id="CHEBI:30616"/>
        <dbReference type="ChEBI" id="CHEBI:456216"/>
        <dbReference type="EC" id="2.7.4.1"/>
    </reaction>
</comment>
<feature type="active site" description="Phosphohistidine intermediate" evidence="8">
    <location>
        <position position="441"/>
    </location>
</feature>
<dbReference type="GO" id="GO:0006799">
    <property type="term" value="P:polyphosphate biosynthetic process"/>
    <property type="evidence" value="ECO:0007669"/>
    <property type="project" value="UniProtKB-UniRule"/>
</dbReference>
<dbReference type="Gene3D" id="3.30.870.10">
    <property type="entry name" value="Endonuclease Chain A"/>
    <property type="match status" value="2"/>
</dbReference>
<dbReference type="NCBIfam" id="TIGR03705">
    <property type="entry name" value="poly_P_kin"/>
    <property type="match status" value="1"/>
</dbReference>
<comment type="cofactor">
    <cofactor evidence="8">
        <name>Mg(2+)</name>
        <dbReference type="ChEBI" id="CHEBI:18420"/>
    </cofactor>
</comment>
<dbReference type="InterPro" id="IPR024953">
    <property type="entry name" value="PP_kinase_middle"/>
</dbReference>
<proteinExistence type="inferred from homology"/>
<dbReference type="PANTHER" id="PTHR30218">
    <property type="entry name" value="POLYPHOSPHATE KINASE"/>
    <property type="match status" value="1"/>
</dbReference>
<protein>
    <recommendedName>
        <fullName evidence="8 9">Polyphosphate kinase</fullName>
        <ecNumber evidence="8 9">2.7.4.1</ecNumber>
    </recommendedName>
    <alternativeName>
        <fullName evidence="8">ATP-polyphosphate phosphotransferase</fullName>
    </alternativeName>
    <alternativeName>
        <fullName evidence="8">Polyphosphoric acid kinase</fullName>
    </alternativeName>
</protein>
<dbReference type="PANTHER" id="PTHR30218:SF0">
    <property type="entry name" value="POLYPHOSPHATE KINASE"/>
    <property type="match status" value="1"/>
</dbReference>
<dbReference type="FunFam" id="3.30.870.10:FF:000001">
    <property type="entry name" value="Polyphosphate kinase"/>
    <property type="match status" value="1"/>
</dbReference>
<dbReference type="Proteomes" id="UP000886814">
    <property type="component" value="Unassembled WGS sequence"/>
</dbReference>
<keyword evidence="1 8" id="KW-0597">Phosphoprotein</keyword>
<feature type="binding site" evidence="8">
    <location>
        <position position="570"/>
    </location>
    <ligand>
        <name>ATP</name>
        <dbReference type="ChEBI" id="CHEBI:30616"/>
    </ligand>
</feature>
<keyword evidence="5 8" id="KW-0418">Kinase</keyword>
<evidence type="ECO:0000313" key="15">
    <source>
        <dbReference type="Proteomes" id="UP000886814"/>
    </source>
</evidence>
<gene>
    <name evidence="8" type="primary">ppk</name>
    <name evidence="14" type="ORF">H9747_01665</name>
</gene>
<feature type="binding site" evidence="8">
    <location>
        <position position="381"/>
    </location>
    <ligand>
        <name>Mg(2+)</name>
        <dbReference type="ChEBI" id="CHEBI:18420"/>
    </ligand>
</feature>
<dbReference type="Pfam" id="PF17941">
    <property type="entry name" value="PP_kinase_C_1"/>
    <property type="match status" value="1"/>
</dbReference>
<organism evidence="14 15">
    <name type="scientific">Candidatus Blautia stercorigallinarum</name>
    <dbReference type="NCBI Taxonomy" id="2838501"/>
    <lineage>
        <taxon>Bacteria</taxon>
        <taxon>Bacillati</taxon>
        <taxon>Bacillota</taxon>
        <taxon>Clostridia</taxon>
        <taxon>Lachnospirales</taxon>
        <taxon>Lachnospiraceae</taxon>
        <taxon>Blautia</taxon>
    </lineage>
</organism>
<dbReference type="InterPro" id="IPR041108">
    <property type="entry name" value="PP_kinase_C_1"/>
</dbReference>
<keyword evidence="2 8" id="KW-0808">Transferase</keyword>
<evidence type="ECO:0000259" key="13">
    <source>
        <dbReference type="Pfam" id="PF17941"/>
    </source>
</evidence>
<dbReference type="SUPFAM" id="SSF140356">
    <property type="entry name" value="PPK N-terminal domain-like"/>
    <property type="match status" value="1"/>
</dbReference>
<comment type="PTM">
    <text evidence="8 9">An intermediate of this reaction is the autophosphorylated ppk in which a phosphate is covalently linked to a histidine residue through a N-P bond.</text>
</comment>
<dbReference type="SUPFAM" id="SSF143724">
    <property type="entry name" value="PHP14-like"/>
    <property type="match status" value="1"/>
</dbReference>
<feature type="domain" description="Polyphosphate kinase C-terminal" evidence="12">
    <location>
        <begin position="509"/>
        <end position="680"/>
    </location>
</feature>
<keyword evidence="6 8" id="KW-0067">ATP-binding</keyword>
<feature type="binding site" evidence="8">
    <location>
        <position position="411"/>
    </location>
    <ligand>
        <name>Mg(2+)</name>
        <dbReference type="ChEBI" id="CHEBI:18420"/>
    </ligand>
</feature>
<evidence type="ECO:0000313" key="14">
    <source>
        <dbReference type="EMBL" id="HIV37701.1"/>
    </source>
</evidence>
<evidence type="ECO:0000256" key="2">
    <source>
        <dbReference type="ARBA" id="ARBA00022679"/>
    </source>
</evidence>
<dbReference type="GO" id="GO:0008976">
    <property type="term" value="F:polyphosphate kinase activity"/>
    <property type="evidence" value="ECO:0007669"/>
    <property type="project" value="UniProtKB-UniRule"/>
</dbReference>
<dbReference type="EC" id="2.7.4.1" evidence="8 9"/>
<feature type="binding site" evidence="8">
    <location>
        <position position="598"/>
    </location>
    <ligand>
        <name>ATP</name>
        <dbReference type="ChEBI" id="CHEBI:30616"/>
    </ligand>
</feature>
<keyword evidence="3 8" id="KW-0479">Metal-binding</keyword>
<dbReference type="InterPro" id="IPR036830">
    <property type="entry name" value="PP_kinase_middle_dom_sf"/>
</dbReference>
<dbReference type="CDD" id="cd09165">
    <property type="entry name" value="PLDc_PaPPK1_C1_like"/>
    <property type="match status" value="1"/>
</dbReference>
<dbReference type="Gene3D" id="1.20.58.310">
    <property type="entry name" value="Polyphosphate kinase N-terminal domain"/>
    <property type="match status" value="1"/>
</dbReference>
<reference evidence="14" key="1">
    <citation type="journal article" date="2021" name="PeerJ">
        <title>Extensive microbial diversity within the chicken gut microbiome revealed by metagenomics and culture.</title>
        <authorList>
            <person name="Gilroy R."/>
            <person name="Ravi A."/>
            <person name="Getino M."/>
            <person name="Pursley I."/>
            <person name="Horton D.L."/>
            <person name="Alikhan N.F."/>
            <person name="Baker D."/>
            <person name="Gharbi K."/>
            <person name="Hall N."/>
            <person name="Watson M."/>
            <person name="Adriaenssens E.M."/>
            <person name="Foster-Nyarko E."/>
            <person name="Jarju S."/>
            <person name="Secka A."/>
            <person name="Antonio M."/>
            <person name="Oren A."/>
            <person name="Chaudhuri R.R."/>
            <person name="La Ragione R."/>
            <person name="Hildebrand F."/>
            <person name="Pallen M.J."/>
        </authorList>
    </citation>
    <scope>NUCLEOTIDE SEQUENCE</scope>
    <source>
        <strain evidence="14">CHK195-9823</strain>
    </source>
</reference>
<feature type="domain" description="Polyphosphate kinase middle" evidence="10">
    <location>
        <begin position="128"/>
        <end position="310"/>
    </location>
</feature>
<evidence type="ECO:0000256" key="8">
    <source>
        <dbReference type="HAMAP-Rule" id="MF_00347"/>
    </source>
</evidence>
<feature type="binding site" evidence="8">
    <location>
        <position position="474"/>
    </location>
    <ligand>
        <name>ATP</name>
        <dbReference type="ChEBI" id="CHEBI:30616"/>
    </ligand>
</feature>
<keyword evidence="7 8" id="KW-0460">Magnesium</keyword>